<organism evidence="1 2">
    <name type="scientific">Mycoplasmoides pneumoniae (strain ATCC 15531 / DSM 23978 / CIP 103766 / NBRC 14401 / NCTC 10119 / FH)</name>
    <name type="common">Mycoplasma pneumoniae</name>
    <dbReference type="NCBI Taxonomy" id="722438"/>
    <lineage>
        <taxon>Bacteria</taxon>
        <taxon>Bacillati</taxon>
        <taxon>Mycoplasmatota</taxon>
        <taxon>Mycoplasmoidales</taxon>
        <taxon>Mycoplasmoidaceae</taxon>
        <taxon>Mycoplasmoides</taxon>
    </lineage>
</organism>
<name>A0A0H3DLZ1_MYCPB</name>
<sequence>MSFWKCQQNCKKVFDEINLNKNKKPSVQGEKQVAKIFPSTTKQSQQIT</sequence>
<dbReference type="HOGENOM" id="CLU_3155118_0_0_14"/>
<dbReference type="KEGG" id="mpj:MPNE_0172"/>
<dbReference type="Proteomes" id="UP000007756">
    <property type="component" value="Chromosome"/>
</dbReference>
<evidence type="ECO:0000313" key="2">
    <source>
        <dbReference type="Proteomes" id="UP000007756"/>
    </source>
</evidence>
<dbReference type="PATRIC" id="fig|722438.3.peg.166"/>
<dbReference type="AlphaFoldDB" id="A0A0H3DLZ1"/>
<gene>
    <name evidence="1" type="ordered locus">MPNE_0172</name>
</gene>
<proteinExistence type="predicted"/>
<dbReference type="PaxDb" id="722438-MPNE_0172"/>
<accession>A0A0H3DLZ1</accession>
<dbReference type="EMBL" id="CP002077">
    <property type="protein sequence ID" value="ADK86780.1"/>
    <property type="molecule type" value="Genomic_DNA"/>
</dbReference>
<evidence type="ECO:0000313" key="1">
    <source>
        <dbReference type="EMBL" id="ADK86780.1"/>
    </source>
</evidence>
<reference evidence="1 2" key="1">
    <citation type="journal article" date="2010" name="Appl. Environ. Microbiol.">
        <title>Targeted chromosomal knockouts in Mycoplasma pneumoniae.</title>
        <authorList>
            <person name="Krishnakumar R."/>
            <person name="Assad-Garcia N."/>
            <person name="Benders G.A."/>
            <person name="Phan Q."/>
            <person name="Montague M.G."/>
            <person name="Glass J.I."/>
        </authorList>
    </citation>
    <scope>NUCLEOTIDE SEQUENCE [LARGE SCALE GENOMIC DNA]</scope>
    <source>
        <strain evidence="2">ATCC 15531 / DSM 22911 / NBRC 14401 / NCTC 10119 / FH</strain>
    </source>
</reference>
<protein>
    <submittedName>
        <fullName evidence="1">Uncharacterized protein</fullName>
    </submittedName>
</protein>